<reference evidence="3" key="1">
    <citation type="submission" date="2022-08" db="EMBL/GenBank/DDBJ databases">
        <title>Novel sulphate-reducing endosymbionts in the free-living metamonad Anaeramoeba.</title>
        <authorList>
            <person name="Jerlstrom-Hultqvist J."/>
            <person name="Cepicka I."/>
            <person name="Gallot-Lavallee L."/>
            <person name="Salas-Leiva D."/>
            <person name="Curtis B.A."/>
            <person name="Zahonova K."/>
            <person name="Pipaliya S."/>
            <person name="Dacks J."/>
            <person name="Roger A.J."/>
        </authorList>
    </citation>
    <scope>NUCLEOTIDE SEQUENCE</scope>
    <source>
        <strain evidence="3">Busselton2</strain>
    </source>
</reference>
<sequence>MNYPIENKTETIYPIGVIVNEPKPLTQHCSIHNKPTKFYCKKEGKFVCSKCFYESCSFHRDQVIKIEEIGKVMVPTKEKRERHIQDIQNKIKAKESKLKKLYLSKKENKKESLELVEQLNDKMNLLLNSLNEVFKCNREFVHDYHNEKKKKLLEKIEEEKENLQKLKEMRKYSASLELSLKNNSFQEVIEFQKLVEEKEIEISKMQKKEHIPNLDQTFQQFYQLTDLDQLIKDLQKIRFYNRVCPSNCVFILKTTNVCLTENVEIEIFIKDEMGNFVNSMIPLSVQIIAQDSDQSQITITKFVPSLKKNQLIYKAKYKPLKEMVLNMKEMIINSESIKIARKKCIVRKKSIVGVFDKNRKDPELLLSDNKTVRHNGKTGQWKSVWGDTEYTKGEHSIYFHIQLFANIRFGGTAIAIGVTESIDTDQLGFRQNESFSYYTRLVLTGKDSRLYHKKKFTSYGKPFGEGDVVGVHLNMDKKTLSFSKNEENYGAISGVLPKKVKLAVHMFRPGDQIYMYEK</sequence>
<feature type="coiled-coil region" evidence="1">
    <location>
        <begin position="77"/>
        <end position="104"/>
    </location>
</feature>
<organism evidence="3 4">
    <name type="scientific">Anaeramoeba flamelloides</name>
    <dbReference type="NCBI Taxonomy" id="1746091"/>
    <lineage>
        <taxon>Eukaryota</taxon>
        <taxon>Metamonada</taxon>
        <taxon>Anaeramoebidae</taxon>
        <taxon>Anaeramoeba</taxon>
    </lineage>
</organism>
<feature type="domain" description="B30.2/SPRY" evidence="2">
    <location>
        <begin position="333"/>
        <end position="518"/>
    </location>
</feature>
<feature type="coiled-coil region" evidence="1">
    <location>
        <begin position="142"/>
        <end position="208"/>
    </location>
</feature>
<protein>
    <submittedName>
        <fullName evidence="3">Spry domain-containing socs box protein</fullName>
    </submittedName>
</protein>
<keyword evidence="1" id="KW-0175">Coiled coil</keyword>
<dbReference type="AlphaFoldDB" id="A0AAV7YRP0"/>
<dbReference type="InterPro" id="IPR003877">
    <property type="entry name" value="SPRY_dom"/>
</dbReference>
<dbReference type="EMBL" id="JANTQA010000047">
    <property type="protein sequence ID" value="KAJ3432417.1"/>
    <property type="molecule type" value="Genomic_DNA"/>
</dbReference>
<dbReference type="Gene3D" id="2.60.120.920">
    <property type="match status" value="1"/>
</dbReference>
<evidence type="ECO:0000256" key="1">
    <source>
        <dbReference type="SAM" id="Coils"/>
    </source>
</evidence>
<dbReference type="InterPro" id="IPR043136">
    <property type="entry name" value="B30.2/SPRY_sf"/>
</dbReference>
<dbReference type="Proteomes" id="UP001146793">
    <property type="component" value="Unassembled WGS sequence"/>
</dbReference>
<dbReference type="SUPFAM" id="SSF49899">
    <property type="entry name" value="Concanavalin A-like lectins/glucanases"/>
    <property type="match status" value="1"/>
</dbReference>
<dbReference type="PANTHER" id="PTHR24103">
    <property type="entry name" value="E3 UBIQUITIN-PROTEIN LIGASE TRIM"/>
    <property type="match status" value="1"/>
</dbReference>
<dbReference type="SUPFAM" id="SSF57845">
    <property type="entry name" value="B-box zinc-binding domain"/>
    <property type="match status" value="1"/>
</dbReference>
<dbReference type="InterPro" id="IPR013320">
    <property type="entry name" value="ConA-like_dom_sf"/>
</dbReference>
<proteinExistence type="predicted"/>
<evidence type="ECO:0000313" key="3">
    <source>
        <dbReference type="EMBL" id="KAJ3432417.1"/>
    </source>
</evidence>
<gene>
    <name evidence="3" type="ORF">M0812_21353</name>
</gene>
<dbReference type="InterPro" id="IPR050143">
    <property type="entry name" value="TRIM/RBCC"/>
</dbReference>
<dbReference type="PROSITE" id="PS50188">
    <property type="entry name" value="B302_SPRY"/>
    <property type="match status" value="1"/>
</dbReference>
<evidence type="ECO:0000259" key="2">
    <source>
        <dbReference type="PROSITE" id="PS50188"/>
    </source>
</evidence>
<evidence type="ECO:0000313" key="4">
    <source>
        <dbReference type="Proteomes" id="UP001146793"/>
    </source>
</evidence>
<dbReference type="Pfam" id="PF00622">
    <property type="entry name" value="SPRY"/>
    <property type="match status" value="1"/>
</dbReference>
<dbReference type="InterPro" id="IPR001870">
    <property type="entry name" value="B30.2/SPRY"/>
</dbReference>
<comment type="caution">
    <text evidence="3">The sequence shown here is derived from an EMBL/GenBank/DDBJ whole genome shotgun (WGS) entry which is preliminary data.</text>
</comment>
<name>A0AAV7YRP0_9EUKA</name>
<accession>A0AAV7YRP0</accession>